<keyword evidence="3" id="KW-1185">Reference proteome</keyword>
<name>A0A840UFB1_9GAMM</name>
<organism evidence="2 3">
    <name type="scientific">Marinobacter oulmenensis</name>
    <dbReference type="NCBI Taxonomy" id="643747"/>
    <lineage>
        <taxon>Bacteria</taxon>
        <taxon>Pseudomonadati</taxon>
        <taxon>Pseudomonadota</taxon>
        <taxon>Gammaproteobacteria</taxon>
        <taxon>Pseudomonadales</taxon>
        <taxon>Marinobacteraceae</taxon>
        <taxon>Marinobacter</taxon>
    </lineage>
</organism>
<reference evidence="2 3" key="1">
    <citation type="submission" date="2020-08" db="EMBL/GenBank/DDBJ databases">
        <title>Genomic Encyclopedia of Type Strains, Phase IV (KMG-IV): sequencing the most valuable type-strain genomes for metagenomic binning, comparative biology and taxonomic classification.</title>
        <authorList>
            <person name="Goeker M."/>
        </authorList>
    </citation>
    <scope>NUCLEOTIDE SEQUENCE [LARGE SCALE GENOMIC DNA]</scope>
    <source>
        <strain evidence="2 3">DSM 22359</strain>
    </source>
</reference>
<sequence length="56" mass="6221">MSKRLRHGRELLESTSLSVEAIAEKIGSTRPRRSGSTSSSVTMGPRDWRKTFGEEA</sequence>
<evidence type="ECO:0000313" key="3">
    <source>
        <dbReference type="Proteomes" id="UP000591735"/>
    </source>
</evidence>
<dbReference type="AlphaFoldDB" id="A0A840UFB1"/>
<evidence type="ECO:0000256" key="1">
    <source>
        <dbReference type="SAM" id="MobiDB-lite"/>
    </source>
</evidence>
<dbReference type="RefSeq" id="WP_221275884.1">
    <property type="nucleotide sequence ID" value="NZ_JACHFE010000013.1"/>
</dbReference>
<proteinExistence type="predicted"/>
<evidence type="ECO:0000313" key="2">
    <source>
        <dbReference type="EMBL" id="MBB5322873.1"/>
    </source>
</evidence>
<comment type="caution">
    <text evidence="2">The sequence shown here is derived from an EMBL/GenBank/DDBJ whole genome shotgun (WGS) entry which is preliminary data.</text>
</comment>
<feature type="compositionally biased region" description="Basic and acidic residues" evidence="1">
    <location>
        <begin position="46"/>
        <end position="56"/>
    </location>
</feature>
<gene>
    <name evidence="2" type="ORF">HNR38_003391</name>
</gene>
<feature type="region of interest" description="Disordered" evidence="1">
    <location>
        <begin position="23"/>
        <end position="56"/>
    </location>
</feature>
<dbReference type="EMBL" id="JACHFE010000013">
    <property type="protein sequence ID" value="MBB5322873.1"/>
    <property type="molecule type" value="Genomic_DNA"/>
</dbReference>
<protein>
    <submittedName>
        <fullName evidence="2">Transcriptional regulator GlxA family with amidase domain</fullName>
    </submittedName>
</protein>
<accession>A0A840UFB1</accession>
<dbReference type="Proteomes" id="UP000591735">
    <property type="component" value="Unassembled WGS sequence"/>
</dbReference>
<feature type="compositionally biased region" description="Low complexity" evidence="1">
    <location>
        <begin position="34"/>
        <end position="44"/>
    </location>
</feature>